<protein>
    <submittedName>
        <fullName evidence="10">Zinc finger CCCH domain-containing protein 32-like</fullName>
    </submittedName>
</protein>
<keyword evidence="9" id="KW-1185">Reference proteome</keyword>
<organism evidence="9 10">
    <name type="scientific">Nelumbo nucifera</name>
    <name type="common">Sacred lotus</name>
    <dbReference type="NCBI Taxonomy" id="4432"/>
    <lineage>
        <taxon>Eukaryota</taxon>
        <taxon>Viridiplantae</taxon>
        <taxon>Streptophyta</taxon>
        <taxon>Embryophyta</taxon>
        <taxon>Tracheophyta</taxon>
        <taxon>Spermatophyta</taxon>
        <taxon>Magnoliopsida</taxon>
        <taxon>Proteales</taxon>
        <taxon>Nelumbonaceae</taxon>
        <taxon>Nelumbo</taxon>
    </lineage>
</organism>
<feature type="domain" description="C3H1-type" evidence="8">
    <location>
        <begin position="6"/>
        <end position="35"/>
    </location>
</feature>
<dbReference type="PANTHER" id="PTHR15725:SF0">
    <property type="entry name" value="ZINC FINGER CCCH DOMAIN-CONTAINING PROTEIN 32-LIKE"/>
    <property type="match status" value="1"/>
</dbReference>
<feature type="compositionally biased region" description="Acidic residues" evidence="7">
    <location>
        <begin position="599"/>
        <end position="617"/>
    </location>
</feature>
<feature type="compositionally biased region" description="Basic and acidic residues" evidence="7">
    <location>
        <begin position="528"/>
        <end position="539"/>
    </location>
</feature>
<dbReference type="OrthoDB" id="5395350at2759"/>
<feature type="domain" description="C3H1-type" evidence="8">
    <location>
        <begin position="37"/>
        <end position="63"/>
    </location>
</feature>
<evidence type="ECO:0000313" key="10">
    <source>
        <dbReference type="RefSeq" id="XP_010250030.1"/>
    </source>
</evidence>
<feature type="compositionally biased region" description="Basic and acidic residues" evidence="7">
    <location>
        <begin position="618"/>
        <end position="627"/>
    </location>
</feature>
<reference evidence="10" key="1">
    <citation type="submission" date="2025-08" db="UniProtKB">
        <authorList>
            <consortium name="RefSeq"/>
        </authorList>
    </citation>
    <scope>IDENTIFICATION</scope>
</reference>
<dbReference type="GO" id="GO:0003677">
    <property type="term" value="F:DNA binding"/>
    <property type="evidence" value="ECO:0007669"/>
    <property type="project" value="UniProtKB-KW"/>
</dbReference>
<dbReference type="GO" id="GO:0003729">
    <property type="term" value="F:mRNA binding"/>
    <property type="evidence" value="ECO:0000318"/>
    <property type="project" value="GO_Central"/>
</dbReference>
<evidence type="ECO:0000259" key="8">
    <source>
        <dbReference type="PROSITE" id="PS50103"/>
    </source>
</evidence>
<dbReference type="PROSITE" id="PS50103">
    <property type="entry name" value="ZF_C3H1"/>
    <property type="match status" value="3"/>
</dbReference>
<dbReference type="InterPro" id="IPR041686">
    <property type="entry name" value="Znf-CCCH_3"/>
</dbReference>
<dbReference type="STRING" id="4432.A0A1U7Z9A6"/>
<dbReference type="Pfam" id="PF15663">
    <property type="entry name" value="zf-CCCH_3"/>
    <property type="match status" value="1"/>
</dbReference>
<dbReference type="eggNOG" id="KOG4791">
    <property type="taxonomic scope" value="Eukaryota"/>
</dbReference>
<dbReference type="SUPFAM" id="SSF90229">
    <property type="entry name" value="CCCH zinc finger"/>
    <property type="match status" value="1"/>
</dbReference>
<feature type="zinc finger region" description="C3H1-type" evidence="6">
    <location>
        <begin position="6"/>
        <end position="35"/>
    </location>
</feature>
<dbReference type="KEGG" id="nnu:104592383"/>
<proteinExistence type="predicted"/>
<dbReference type="Pfam" id="PF14608">
    <property type="entry name" value="zf-CCCH_2"/>
    <property type="match status" value="1"/>
</dbReference>
<feature type="compositionally biased region" description="Polar residues" evidence="7">
    <location>
        <begin position="195"/>
        <end position="208"/>
    </location>
</feature>
<feature type="compositionally biased region" description="Polar residues" evidence="7">
    <location>
        <begin position="215"/>
        <end position="231"/>
    </location>
</feature>
<sequence>MEEEILKRNTDCVYFLASPLTCKKGVECEYRHSESARLNPRDCWYWLSGNCLNPTCAFRHPPLDVHTEAPSESLTLPHQSSAPLSKNNVPCYFYFNGFCNKGERCSFLHGRNGMLPAWKSSKTASVVSDAHPLENKTVTGSDILQAPIEAPPVPSGTTSKSMANVQFLPKEDQQSAPKEFQPKQVLQLSGPKQFTPKQVNQQSVSKQFQPKEDLQQSAPNVSLDPSSSPETSMPECDEAAAKSDSPPPAEDLVESRSLLGQDQSSEEHVDDRIEPEEWWESSPGFDVLVDDGSENMGYEDEPEYLMAHDSEARGLHNHLLQYDYEDPSGYDPSEYQETGILYEQGIYDSYDRLEDDYTSYHARRVSDLSKERMLDPMFFRKRKILPREVGMDGQHSLDLREHLTKHRRMDRRQVSYNPRRRNSSRLNDRRRERPERHGMNSLMQGRLASEVGKDMIGLRNENEIGPRDSHRRGWFRQSQSRSTNRSRQHEKERRHPRSNFLPSEISRESKRCTQDSATFTGPKTLAQIKEEKRKARGTEDAFGISGQPSKMTSVDFQGPKSLSEILKDKRRAHLTSDDYSSSSLRDYNIEHEGNHNQLNEEENDFVDDDEDDEDEDGFEKKIASICS</sequence>
<accession>A0A1U7Z9A6</accession>
<dbReference type="FunFam" id="4.10.1000.10:FF:000021">
    <property type="entry name" value="Zinc finger CCCH domain-containing protein 17"/>
    <property type="match status" value="1"/>
</dbReference>
<dbReference type="RefSeq" id="XP_010250030.1">
    <property type="nucleotide sequence ID" value="XM_010251728.2"/>
</dbReference>
<dbReference type="InterPro" id="IPR036855">
    <property type="entry name" value="Znf_CCCH_sf"/>
</dbReference>
<dbReference type="GeneID" id="104592383"/>
<dbReference type="AlphaFoldDB" id="A0A1U7Z9A6"/>
<dbReference type="GO" id="GO:0008270">
    <property type="term" value="F:zinc ion binding"/>
    <property type="evidence" value="ECO:0007669"/>
    <property type="project" value="UniProtKB-KW"/>
</dbReference>
<feature type="compositionally biased region" description="Basic and acidic residues" evidence="7">
    <location>
        <begin position="426"/>
        <end position="438"/>
    </location>
</feature>
<evidence type="ECO:0000256" key="7">
    <source>
        <dbReference type="SAM" id="MobiDB-lite"/>
    </source>
</evidence>
<dbReference type="Proteomes" id="UP000189703">
    <property type="component" value="Unplaced"/>
</dbReference>
<feature type="region of interest" description="Disordered" evidence="7">
    <location>
        <begin position="195"/>
        <end position="284"/>
    </location>
</feature>
<evidence type="ECO:0000256" key="2">
    <source>
        <dbReference type="ARBA" id="ARBA00022737"/>
    </source>
</evidence>
<feature type="region of interest" description="Disordered" evidence="7">
    <location>
        <begin position="400"/>
        <end position="447"/>
    </location>
</feature>
<keyword evidence="3 6" id="KW-0863">Zinc-finger</keyword>
<feature type="zinc finger region" description="C3H1-type" evidence="6">
    <location>
        <begin position="37"/>
        <end position="63"/>
    </location>
</feature>
<dbReference type="SMART" id="SM00356">
    <property type="entry name" value="ZnF_C3H1"/>
    <property type="match status" value="3"/>
</dbReference>
<feature type="zinc finger region" description="C3H1-type" evidence="6">
    <location>
        <begin position="85"/>
        <end position="112"/>
    </location>
</feature>
<feature type="domain" description="C3H1-type" evidence="8">
    <location>
        <begin position="85"/>
        <end position="112"/>
    </location>
</feature>
<dbReference type="OMA" id="HFKDRRR"/>
<name>A0A1U7Z9A6_NELNU</name>
<evidence type="ECO:0000256" key="4">
    <source>
        <dbReference type="ARBA" id="ARBA00022833"/>
    </source>
</evidence>
<feature type="region of interest" description="Disordered" evidence="7">
    <location>
        <begin position="138"/>
        <end position="160"/>
    </location>
</feature>
<keyword evidence="5" id="KW-0238">DNA-binding</keyword>
<evidence type="ECO:0000256" key="6">
    <source>
        <dbReference type="PROSITE-ProRule" id="PRU00723"/>
    </source>
</evidence>
<evidence type="ECO:0000256" key="3">
    <source>
        <dbReference type="ARBA" id="ARBA00022771"/>
    </source>
</evidence>
<gene>
    <name evidence="10" type="primary">LOC104592383</name>
</gene>
<feature type="region of interest" description="Disordered" evidence="7">
    <location>
        <begin position="460"/>
        <end position="627"/>
    </location>
</feature>
<dbReference type="Gene3D" id="4.10.1000.10">
    <property type="entry name" value="Zinc finger, CCCH-type"/>
    <property type="match status" value="2"/>
</dbReference>
<feature type="compositionally biased region" description="Polar residues" evidence="7">
    <location>
        <begin position="546"/>
        <end position="555"/>
    </location>
</feature>
<dbReference type="InterPro" id="IPR000571">
    <property type="entry name" value="Znf_CCCH"/>
</dbReference>
<evidence type="ECO:0000313" key="9">
    <source>
        <dbReference type="Proteomes" id="UP000189703"/>
    </source>
</evidence>
<keyword evidence="2" id="KW-0677">Repeat</keyword>
<dbReference type="PANTHER" id="PTHR15725">
    <property type="entry name" value="ZN-FINGER, C-X8-C-X5-C-X3-H TYPE-CONTAINING"/>
    <property type="match status" value="1"/>
</dbReference>
<evidence type="ECO:0000256" key="1">
    <source>
        <dbReference type="ARBA" id="ARBA00022723"/>
    </source>
</evidence>
<dbReference type="InParanoid" id="A0A1U7Z9A6"/>
<keyword evidence="1 6" id="KW-0479">Metal-binding</keyword>
<keyword evidence="4 6" id="KW-0862">Zinc</keyword>
<evidence type="ECO:0000256" key="5">
    <source>
        <dbReference type="ARBA" id="ARBA00023125"/>
    </source>
</evidence>